<name>A0ABD2JYC3_9BILA</name>
<protein>
    <submittedName>
        <fullName evidence="3">Uncharacterized protein</fullName>
    </submittedName>
</protein>
<keyword evidence="2" id="KW-0472">Membrane</keyword>
<proteinExistence type="predicted"/>
<reference evidence="3 4" key="1">
    <citation type="submission" date="2024-10" db="EMBL/GenBank/DDBJ databases">
        <authorList>
            <person name="Kim D."/>
        </authorList>
    </citation>
    <scope>NUCLEOTIDE SEQUENCE [LARGE SCALE GENOMIC DNA]</scope>
    <source>
        <strain evidence="3">BH-2024</strain>
    </source>
</reference>
<feature type="compositionally biased region" description="Low complexity" evidence="1">
    <location>
        <begin position="329"/>
        <end position="372"/>
    </location>
</feature>
<keyword evidence="2" id="KW-1133">Transmembrane helix</keyword>
<dbReference type="EMBL" id="JBICBT010000879">
    <property type="protein sequence ID" value="KAL3095598.1"/>
    <property type="molecule type" value="Genomic_DNA"/>
</dbReference>
<keyword evidence="4" id="KW-1185">Reference proteome</keyword>
<accession>A0ABD2JYC3</accession>
<dbReference type="AlphaFoldDB" id="A0ABD2JYC3"/>
<evidence type="ECO:0000313" key="3">
    <source>
        <dbReference type="EMBL" id="KAL3095598.1"/>
    </source>
</evidence>
<comment type="caution">
    <text evidence="3">The sequence shown here is derived from an EMBL/GenBank/DDBJ whole genome shotgun (WGS) entry which is preliminary data.</text>
</comment>
<evidence type="ECO:0000313" key="4">
    <source>
        <dbReference type="Proteomes" id="UP001620626"/>
    </source>
</evidence>
<organism evidence="3 4">
    <name type="scientific">Heterodera trifolii</name>
    <dbReference type="NCBI Taxonomy" id="157864"/>
    <lineage>
        <taxon>Eukaryota</taxon>
        <taxon>Metazoa</taxon>
        <taxon>Ecdysozoa</taxon>
        <taxon>Nematoda</taxon>
        <taxon>Chromadorea</taxon>
        <taxon>Rhabditida</taxon>
        <taxon>Tylenchina</taxon>
        <taxon>Tylenchomorpha</taxon>
        <taxon>Tylenchoidea</taxon>
        <taxon>Heteroderidae</taxon>
        <taxon>Heteroderinae</taxon>
        <taxon>Heterodera</taxon>
    </lineage>
</organism>
<evidence type="ECO:0000256" key="1">
    <source>
        <dbReference type="SAM" id="MobiDB-lite"/>
    </source>
</evidence>
<gene>
    <name evidence="3" type="ORF">niasHT_024424</name>
</gene>
<feature type="region of interest" description="Disordered" evidence="1">
    <location>
        <begin position="299"/>
        <end position="400"/>
    </location>
</feature>
<sequence length="400" mass="44706">MLPRRRGFQSVHVPEKTRTHLLFSAASDPSRPRRKKRPQNKFHQIPQHKRDEIVLQQGGVAGIEQLDPTQWTGNQRIVHFGPMAQRDPFFYFYPKGWDLLYPAQFGFFPYRTNKFLGSSAVVCVWAFGIFLFLGGILMIYLGYFIEYKKPFWRWTVEERQNTMVPPVQIAGPLLAGTGILLLVVGMVCSVSNSQFLSDKLRHHHHRDQPASVTVYTTHYKQPRATYEVSPYQPLPPPVNPVYVNPNARTHLLDPNKELKLFPPVVPGQSTLSLHGKSATFVASPYNTLRAISMQRSPSHNVVELRSASADPPFPPQSPPTKRTKRRRANSSQSVAKSSSADEPWEIKTVIKSTTTTIRRQSSAGDSSGGADAAPPPPRGGAGTRGSRREGGGGMVVMAYR</sequence>
<feature type="transmembrane region" description="Helical" evidence="2">
    <location>
        <begin position="169"/>
        <end position="191"/>
    </location>
</feature>
<dbReference type="Proteomes" id="UP001620626">
    <property type="component" value="Unassembled WGS sequence"/>
</dbReference>
<feature type="transmembrane region" description="Helical" evidence="2">
    <location>
        <begin position="120"/>
        <end position="145"/>
    </location>
</feature>
<keyword evidence="2" id="KW-0812">Transmembrane</keyword>
<evidence type="ECO:0000256" key="2">
    <source>
        <dbReference type="SAM" id="Phobius"/>
    </source>
</evidence>